<dbReference type="EMBL" id="UINC01155287">
    <property type="protein sequence ID" value="SVD51050.1"/>
    <property type="molecule type" value="Genomic_DNA"/>
</dbReference>
<protein>
    <submittedName>
        <fullName evidence="2">Uncharacterized protein</fullName>
    </submittedName>
</protein>
<feature type="transmembrane region" description="Helical" evidence="1">
    <location>
        <begin position="49"/>
        <end position="70"/>
    </location>
</feature>
<evidence type="ECO:0000313" key="2">
    <source>
        <dbReference type="EMBL" id="SVD51050.1"/>
    </source>
</evidence>
<feature type="transmembrane region" description="Helical" evidence="1">
    <location>
        <begin position="82"/>
        <end position="103"/>
    </location>
</feature>
<proteinExistence type="predicted"/>
<organism evidence="2">
    <name type="scientific">marine metagenome</name>
    <dbReference type="NCBI Taxonomy" id="408172"/>
    <lineage>
        <taxon>unclassified sequences</taxon>
        <taxon>metagenomes</taxon>
        <taxon>ecological metagenomes</taxon>
    </lineage>
</organism>
<dbReference type="AlphaFoldDB" id="A0A382VXE0"/>
<feature type="transmembrane region" description="Helical" evidence="1">
    <location>
        <begin position="9"/>
        <end position="29"/>
    </location>
</feature>
<keyword evidence="1" id="KW-0472">Membrane</keyword>
<keyword evidence="1" id="KW-0812">Transmembrane</keyword>
<feature type="transmembrane region" description="Helical" evidence="1">
    <location>
        <begin position="109"/>
        <end position="129"/>
    </location>
</feature>
<accession>A0A382VXE0</accession>
<gene>
    <name evidence="2" type="ORF">METZ01_LOCUS403904</name>
</gene>
<keyword evidence="1" id="KW-1133">Transmembrane helix</keyword>
<evidence type="ECO:0000256" key="1">
    <source>
        <dbReference type="SAM" id="Phobius"/>
    </source>
</evidence>
<reference evidence="2" key="1">
    <citation type="submission" date="2018-05" db="EMBL/GenBank/DDBJ databases">
        <authorList>
            <person name="Lanie J.A."/>
            <person name="Ng W.-L."/>
            <person name="Kazmierczak K.M."/>
            <person name="Andrzejewski T.M."/>
            <person name="Davidsen T.M."/>
            <person name="Wayne K.J."/>
            <person name="Tettelin H."/>
            <person name="Glass J.I."/>
            <person name="Rusch D."/>
            <person name="Podicherti R."/>
            <person name="Tsui H.-C.T."/>
            <person name="Winkler M.E."/>
        </authorList>
    </citation>
    <scope>NUCLEOTIDE SEQUENCE</scope>
</reference>
<sequence>MTPDRLLQLFLRIGGTSMLLALVFVVAPRAWMEEIHAALGLGVFPDTPIVWYLARSTSAFYAMMGGLYWLASFDMGRQRRLLLFLGWWTVVLGVMLCGIDLWVGLPLSWTLSEGPVVILMGLALLYLIARTSDAHV</sequence>
<name>A0A382VXE0_9ZZZZ</name>